<evidence type="ECO:0000313" key="4">
    <source>
        <dbReference type="Proteomes" id="UP000009145"/>
    </source>
</evidence>
<dbReference type="KEGG" id="mec:Q7C_2065"/>
<name>I1YJW1_METFJ</name>
<protein>
    <submittedName>
        <fullName evidence="3">Peptidase propeptide domain-containing protein</fullName>
    </submittedName>
</protein>
<dbReference type="AlphaFoldDB" id="I1YJW1"/>
<dbReference type="Pfam" id="PF03413">
    <property type="entry name" value="PepSY"/>
    <property type="match status" value="1"/>
</dbReference>
<evidence type="ECO:0000256" key="1">
    <source>
        <dbReference type="SAM" id="SignalP"/>
    </source>
</evidence>
<proteinExistence type="predicted"/>
<dbReference type="InterPro" id="IPR025711">
    <property type="entry name" value="PepSY"/>
</dbReference>
<dbReference type="PATRIC" id="fig|754477.3.peg.2033"/>
<reference evidence="3 4" key="1">
    <citation type="journal article" date="2012" name="J. Bacteriol.">
        <title>Complete genome sequences of Methylophaga sp. strain JAM1 and Methylophaga sp. strain JAM7.</title>
        <authorList>
            <person name="Villeneuve C."/>
            <person name="Martineau C."/>
            <person name="Mauffrey F."/>
            <person name="Villemur R."/>
        </authorList>
    </citation>
    <scope>NUCLEOTIDE SEQUENCE [LARGE SCALE GENOMIC DNA]</scope>
    <source>
        <strain evidence="3 4">JAM7</strain>
    </source>
</reference>
<dbReference type="STRING" id="754477.Q7C_2065"/>
<dbReference type="EMBL" id="CP003380">
    <property type="protein sequence ID" value="AFJ03204.1"/>
    <property type="molecule type" value="Genomic_DNA"/>
</dbReference>
<dbReference type="OrthoDB" id="5772663at2"/>
<keyword evidence="4" id="KW-1185">Reference proteome</keyword>
<accession>I1YJW1</accession>
<evidence type="ECO:0000313" key="3">
    <source>
        <dbReference type="EMBL" id="AFJ03204.1"/>
    </source>
</evidence>
<feature type="signal peptide" evidence="1">
    <location>
        <begin position="1"/>
        <end position="23"/>
    </location>
</feature>
<dbReference type="eggNOG" id="COG3212">
    <property type="taxonomic scope" value="Bacteria"/>
</dbReference>
<dbReference type="HOGENOM" id="CLU_143489_4_0_6"/>
<dbReference type="Proteomes" id="UP000009145">
    <property type="component" value="Chromosome"/>
</dbReference>
<keyword evidence="1" id="KW-0732">Signal</keyword>
<evidence type="ECO:0000259" key="2">
    <source>
        <dbReference type="Pfam" id="PF03413"/>
    </source>
</evidence>
<feature type="domain" description="PepSY" evidence="2">
    <location>
        <begin position="40"/>
        <end position="97"/>
    </location>
</feature>
<dbReference type="Gene3D" id="3.10.450.40">
    <property type="match status" value="1"/>
</dbReference>
<dbReference type="RefSeq" id="WP_014704623.1">
    <property type="nucleotide sequence ID" value="NC_017856.1"/>
</dbReference>
<feature type="chain" id="PRO_5003654526" evidence="1">
    <location>
        <begin position="24"/>
        <end position="101"/>
    </location>
</feature>
<gene>
    <name evidence="3" type="ordered locus">Q7C_2065</name>
</gene>
<sequence precursor="true">MKTVNKITLAGLISLGLFSVAHADDDHREMQQKIDQFDLISTEEAVKIAQDNKAGVVDDIDLEGNGQGYQYEIEIADSQGAEWDIYIDAKSGEIIKVKQDY</sequence>
<organism evidence="3 4">
    <name type="scientific">Methylophaga frappieri (strain ATCC BAA-2434 / DSM 25690 / JAM7)</name>
    <dbReference type="NCBI Taxonomy" id="754477"/>
    <lineage>
        <taxon>Bacteria</taxon>
        <taxon>Pseudomonadati</taxon>
        <taxon>Pseudomonadota</taxon>
        <taxon>Gammaproteobacteria</taxon>
        <taxon>Thiotrichales</taxon>
        <taxon>Piscirickettsiaceae</taxon>
        <taxon>Methylophaga</taxon>
    </lineage>
</organism>